<name>A0A255ZLI0_9FLAO</name>
<sequence>MKGSSGKQLQPFCQNRRRCICDQRKHKEAADGWRKGKIFVAYDLTAVVLIFWAHNRPPARPKTRENATAIKSI</sequence>
<dbReference type="Proteomes" id="UP000216035">
    <property type="component" value="Unassembled WGS sequence"/>
</dbReference>
<dbReference type="AlphaFoldDB" id="A0A255ZLI0"/>
<keyword evidence="2" id="KW-1185">Reference proteome</keyword>
<comment type="caution">
    <text evidence="1">The sequence shown here is derived from an EMBL/GenBank/DDBJ whole genome shotgun (WGS) entry which is preliminary data.</text>
</comment>
<protein>
    <submittedName>
        <fullName evidence="1">Uncharacterized protein</fullName>
    </submittedName>
</protein>
<organism evidence="1 2">
    <name type="scientific">Flavobacterium aurantiibacter</name>
    <dbReference type="NCBI Taxonomy" id="2023067"/>
    <lineage>
        <taxon>Bacteria</taxon>
        <taxon>Pseudomonadati</taxon>
        <taxon>Bacteroidota</taxon>
        <taxon>Flavobacteriia</taxon>
        <taxon>Flavobacteriales</taxon>
        <taxon>Flavobacteriaceae</taxon>
        <taxon>Flavobacterium</taxon>
    </lineage>
</organism>
<proteinExistence type="predicted"/>
<gene>
    <name evidence="1" type="ORF">CHX27_13025</name>
</gene>
<reference evidence="1 2" key="1">
    <citation type="submission" date="2017-07" db="EMBL/GenBank/DDBJ databases">
        <title>Flavobacterium cyanobacteriorum sp. nov., isolated from cyanobacterial aggregates in a eutrophic lake.</title>
        <authorList>
            <person name="Cai H."/>
        </authorList>
    </citation>
    <scope>NUCLEOTIDE SEQUENCE [LARGE SCALE GENOMIC DNA]</scope>
    <source>
        <strain evidence="1 2">TH167</strain>
    </source>
</reference>
<evidence type="ECO:0000313" key="1">
    <source>
        <dbReference type="EMBL" id="OYQ41500.1"/>
    </source>
</evidence>
<accession>A0A255ZLI0</accession>
<dbReference type="EMBL" id="NOXX01000219">
    <property type="protein sequence ID" value="OYQ41500.1"/>
    <property type="molecule type" value="Genomic_DNA"/>
</dbReference>
<evidence type="ECO:0000313" key="2">
    <source>
        <dbReference type="Proteomes" id="UP000216035"/>
    </source>
</evidence>